<dbReference type="InterPro" id="IPR013766">
    <property type="entry name" value="Thioredoxin_domain"/>
</dbReference>
<evidence type="ECO:0000256" key="2">
    <source>
        <dbReference type="NCBIfam" id="TIGR01068"/>
    </source>
</evidence>
<dbReference type="GO" id="GO:0015035">
    <property type="term" value="F:protein-disulfide reductase activity"/>
    <property type="evidence" value="ECO:0007669"/>
    <property type="project" value="UniProtKB-UniRule"/>
</dbReference>
<proteinExistence type="predicted"/>
<reference evidence="5 6" key="1">
    <citation type="submission" date="2017-07" db="EMBL/GenBank/DDBJ databases">
        <title>A comparative genomics approach to explaining the enigmatic role of Gardnerella vaginalis in the vaginal microbiome.</title>
        <authorList>
            <person name="Vancuren S.J."/>
            <person name="Hill J.E."/>
        </authorList>
    </citation>
    <scope>NUCLEOTIDE SEQUENCE [LARGE SCALE GENOMIC DNA]</scope>
    <source>
        <strain evidence="5 6">WP023</strain>
    </source>
</reference>
<dbReference type="EMBL" id="NNRU01000002">
    <property type="protein sequence ID" value="RFT29757.1"/>
    <property type="molecule type" value="Genomic_DNA"/>
</dbReference>
<evidence type="ECO:0000256" key="1">
    <source>
        <dbReference type="ARBA" id="ARBA00023157"/>
    </source>
</evidence>
<accession>A0A3E2CD82</accession>
<name>A0A3E2CD82_GARVA</name>
<evidence type="ECO:0000313" key="5">
    <source>
        <dbReference type="EMBL" id="RFT29757.1"/>
    </source>
</evidence>
<dbReference type="InterPro" id="IPR005746">
    <property type="entry name" value="Thioredoxin"/>
</dbReference>
<evidence type="ECO:0000313" key="6">
    <source>
        <dbReference type="Proteomes" id="UP000258379"/>
    </source>
</evidence>
<organism evidence="5 6">
    <name type="scientific">Gardnerella vaginalis</name>
    <dbReference type="NCBI Taxonomy" id="2702"/>
    <lineage>
        <taxon>Bacteria</taxon>
        <taxon>Bacillati</taxon>
        <taxon>Actinomycetota</taxon>
        <taxon>Actinomycetes</taxon>
        <taxon>Bifidobacteriales</taxon>
        <taxon>Bifidobacteriaceae</taxon>
        <taxon>Gardnerella</taxon>
    </lineage>
</organism>
<evidence type="ECO:0000259" key="4">
    <source>
        <dbReference type="PROSITE" id="PS51352"/>
    </source>
</evidence>
<dbReference type="Pfam" id="PF00085">
    <property type="entry name" value="Thioredoxin"/>
    <property type="match status" value="1"/>
</dbReference>
<dbReference type="SUPFAM" id="SSF52833">
    <property type="entry name" value="Thioredoxin-like"/>
    <property type="match status" value="1"/>
</dbReference>
<dbReference type="CDD" id="cd02947">
    <property type="entry name" value="TRX_family"/>
    <property type="match status" value="1"/>
</dbReference>
<dbReference type="PRINTS" id="PR00421">
    <property type="entry name" value="THIOREDOXIN"/>
</dbReference>
<gene>
    <name evidence="5" type="primary">trxA</name>
    <name evidence="5" type="ORF">CG405_03315</name>
</gene>
<dbReference type="Proteomes" id="UP000258379">
    <property type="component" value="Unassembled WGS sequence"/>
</dbReference>
<dbReference type="AlphaFoldDB" id="A0A3E2CD82"/>
<dbReference type="PANTHER" id="PTHR46115">
    <property type="entry name" value="THIOREDOXIN-LIKE PROTEIN 1"/>
    <property type="match status" value="1"/>
</dbReference>
<sequence>MIALKGVKMAVIHATQDNFEKIAGTNEIVVVDFWATWCGPCRAFGPIFEQVSEKFDDVPFVKVDIDQSPDLASAAAIKAVPTVMVIKRGDVIYRQAGALLPADLEDLVNQAKAYDPSKDAEGNSGSESSESENDGE</sequence>
<feature type="region of interest" description="Disordered" evidence="3">
    <location>
        <begin position="112"/>
        <end position="136"/>
    </location>
</feature>
<dbReference type="InterPro" id="IPR017937">
    <property type="entry name" value="Thioredoxin_CS"/>
</dbReference>
<protein>
    <recommendedName>
        <fullName evidence="2">Thioredoxin</fullName>
    </recommendedName>
</protein>
<evidence type="ECO:0000256" key="3">
    <source>
        <dbReference type="SAM" id="MobiDB-lite"/>
    </source>
</evidence>
<feature type="domain" description="Thioredoxin" evidence="4">
    <location>
        <begin position="1"/>
        <end position="113"/>
    </location>
</feature>
<keyword evidence="1" id="KW-1015">Disulfide bond</keyword>
<dbReference type="Gene3D" id="3.40.30.10">
    <property type="entry name" value="Glutaredoxin"/>
    <property type="match status" value="1"/>
</dbReference>
<dbReference type="InterPro" id="IPR036249">
    <property type="entry name" value="Thioredoxin-like_sf"/>
</dbReference>
<dbReference type="PROSITE" id="PS51352">
    <property type="entry name" value="THIOREDOXIN_2"/>
    <property type="match status" value="1"/>
</dbReference>
<dbReference type="NCBIfam" id="TIGR01068">
    <property type="entry name" value="thioredoxin"/>
    <property type="match status" value="1"/>
</dbReference>
<comment type="caution">
    <text evidence="5">The sequence shown here is derived from an EMBL/GenBank/DDBJ whole genome shotgun (WGS) entry which is preliminary data.</text>
</comment>
<dbReference type="PROSITE" id="PS00194">
    <property type="entry name" value="THIOREDOXIN_1"/>
    <property type="match status" value="1"/>
</dbReference>